<dbReference type="Proteomes" id="UP001151760">
    <property type="component" value="Unassembled WGS sequence"/>
</dbReference>
<organism evidence="2 3">
    <name type="scientific">Tanacetum coccineum</name>
    <dbReference type="NCBI Taxonomy" id="301880"/>
    <lineage>
        <taxon>Eukaryota</taxon>
        <taxon>Viridiplantae</taxon>
        <taxon>Streptophyta</taxon>
        <taxon>Embryophyta</taxon>
        <taxon>Tracheophyta</taxon>
        <taxon>Spermatophyta</taxon>
        <taxon>Magnoliopsida</taxon>
        <taxon>eudicotyledons</taxon>
        <taxon>Gunneridae</taxon>
        <taxon>Pentapetalae</taxon>
        <taxon>asterids</taxon>
        <taxon>campanulids</taxon>
        <taxon>Asterales</taxon>
        <taxon>Asteraceae</taxon>
        <taxon>Asteroideae</taxon>
        <taxon>Anthemideae</taxon>
        <taxon>Anthemidinae</taxon>
        <taxon>Tanacetum</taxon>
    </lineage>
</organism>
<protein>
    <submittedName>
        <fullName evidence="2">Uncharacterized protein</fullName>
    </submittedName>
</protein>
<evidence type="ECO:0000256" key="1">
    <source>
        <dbReference type="SAM" id="MobiDB-lite"/>
    </source>
</evidence>
<feature type="compositionally biased region" description="Basic and acidic residues" evidence="1">
    <location>
        <begin position="71"/>
        <end position="82"/>
    </location>
</feature>
<reference evidence="2" key="1">
    <citation type="journal article" date="2022" name="Int. J. Mol. Sci.">
        <title>Draft Genome of Tanacetum Coccineum: Genomic Comparison of Closely Related Tanacetum-Family Plants.</title>
        <authorList>
            <person name="Yamashiro T."/>
            <person name="Shiraishi A."/>
            <person name="Nakayama K."/>
            <person name="Satake H."/>
        </authorList>
    </citation>
    <scope>NUCLEOTIDE SEQUENCE</scope>
</reference>
<accession>A0ABQ4XKQ0</accession>
<name>A0ABQ4XKQ0_9ASTR</name>
<evidence type="ECO:0000313" key="2">
    <source>
        <dbReference type="EMBL" id="GJS65944.1"/>
    </source>
</evidence>
<reference evidence="2" key="2">
    <citation type="submission" date="2022-01" db="EMBL/GenBank/DDBJ databases">
        <authorList>
            <person name="Yamashiro T."/>
            <person name="Shiraishi A."/>
            <person name="Satake H."/>
            <person name="Nakayama K."/>
        </authorList>
    </citation>
    <scope>NUCLEOTIDE SEQUENCE</scope>
</reference>
<keyword evidence="3" id="KW-1185">Reference proteome</keyword>
<gene>
    <name evidence="2" type="ORF">Tco_0680508</name>
</gene>
<feature type="region of interest" description="Disordered" evidence="1">
    <location>
        <begin position="71"/>
        <end position="109"/>
    </location>
</feature>
<sequence>MAGRLLLEQATRSPEYVPDPWSWGIMYQLLHSGACAILRTLVPDDRMTDPTSSSTTTSFLFHVVKPLRADIPEADTRSEETTTHYSRPGCEVGEESAVLLRDSHDPLGT</sequence>
<dbReference type="EMBL" id="BQNB010009614">
    <property type="protein sequence ID" value="GJS65944.1"/>
    <property type="molecule type" value="Genomic_DNA"/>
</dbReference>
<evidence type="ECO:0000313" key="3">
    <source>
        <dbReference type="Proteomes" id="UP001151760"/>
    </source>
</evidence>
<proteinExistence type="predicted"/>
<comment type="caution">
    <text evidence="2">The sequence shown here is derived from an EMBL/GenBank/DDBJ whole genome shotgun (WGS) entry which is preliminary data.</text>
</comment>